<evidence type="ECO:0000259" key="5">
    <source>
        <dbReference type="PROSITE" id="PS50009"/>
    </source>
</evidence>
<feature type="signal peptide" evidence="4">
    <location>
        <begin position="1"/>
        <end position="23"/>
    </location>
</feature>
<protein>
    <submittedName>
        <fullName evidence="6">RPGFL factor</fullName>
    </submittedName>
</protein>
<dbReference type="PROSITE" id="PS50009">
    <property type="entry name" value="RASGEF_CAT"/>
    <property type="match status" value="1"/>
</dbReference>
<dbReference type="Gene3D" id="1.20.870.10">
    <property type="entry name" value="Son of sevenless (SoS) protein Chain: S domain 1"/>
    <property type="match status" value="1"/>
</dbReference>
<feature type="domain" description="Ras-GEF" evidence="5">
    <location>
        <begin position="213"/>
        <end position="389"/>
    </location>
</feature>
<dbReference type="InterPro" id="IPR036964">
    <property type="entry name" value="RASGEF_cat_dom_sf"/>
</dbReference>
<organism evidence="6 7">
    <name type="scientific">Loxia leucoptera</name>
    <name type="common">White-winged crossbill</name>
    <dbReference type="NCBI Taxonomy" id="96539"/>
    <lineage>
        <taxon>Eukaryota</taxon>
        <taxon>Metazoa</taxon>
        <taxon>Chordata</taxon>
        <taxon>Craniata</taxon>
        <taxon>Vertebrata</taxon>
        <taxon>Euteleostomi</taxon>
        <taxon>Archelosauria</taxon>
        <taxon>Archosauria</taxon>
        <taxon>Dinosauria</taxon>
        <taxon>Saurischia</taxon>
        <taxon>Theropoda</taxon>
        <taxon>Coelurosauria</taxon>
        <taxon>Aves</taxon>
        <taxon>Neognathae</taxon>
        <taxon>Neoaves</taxon>
        <taxon>Telluraves</taxon>
        <taxon>Australaves</taxon>
        <taxon>Passeriformes</taxon>
        <taxon>Passeroidea</taxon>
        <taxon>Fringillidae</taxon>
        <taxon>Carduelinae</taxon>
        <taxon>Loxia</taxon>
    </lineage>
</organism>
<dbReference type="PANTHER" id="PTHR23113:SF230">
    <property type="entry name" value="RAP GUANINE NUCLEOTIDE EXCHANGE FACTOR-LIKE 1"/>
    <property type="match status" value="1"/>
</dbReference>
<gene>
    <name evidence="6" type="primary">Rapgefl1</name>
    <name evidence="6" type="ORF">LOXLEU_R15028</name>
</gene>
<accession>A0A7K9GMI6</accession>
<sequence length="389" mass="44036">GLRRKRAVLAVLLHFLETYKGLLQEEESAGKVIKELYLLIMKDTSLYHELEDEIIKLHQLVETVELKVADETPPPNKQVKPLFRHFRRIDSCLQTRVAFRGSDEIFCRVYMPDHSYVTIRSRLSASVQDILASVTEKLQYSEEQSARGDALILVTMASSGEKAVLQPSEECVFTTLGINSHLFACTRDTFDSLVSGDTPTPLPPPPAQGRGTRGDPPSPDNEFATITCVAQVEFVDYVFHGERGRRETANLELLLQRCSEVQHWVGTELLLCEALGKRAHLLKKLIKIAAICKQNQDMLSFYAIVIGLNNAAISRLRLTWEKLPGKFKNLFRKFENLTDPCRNHKTYREVLAKMKPPLIPFVPLILKDLTFLHEGSKTLLDGLVNVEKL</sequence>
<evidence type="ECO:0000256" key="3">
    <source>
        <dbReference type="SAM" id="MobiDB-lite"/>
    </source>
</evidence>
<dbReference type="GO" id="GO:0005886">
    <property type="term" value="C:plasma membrane"/>
    <property type="evidence" value="ECO:0007669"/>
    <property type="project" value="TreeGrafter"/>
</dbReference>
<feature type="chain" id="PRO_5029684229" evidence="4">
    <location>
        <begin position="24"/>
        <end position="389"/>
    </location>
</feature>
<evidence type="ECO:0000313" key="7">
    <source>
        <dbReference type="Proteomes" id="UP000573793"/>
    </source>
</evidence>
<dbReference type="Pfam" id="PF00617">
    <property type="entry name" value="RasGEF"/>
    <property type="match status" value="1"/>
</dbReference>
<evidence type="ECO:0000256" key="4">
    <source>
        <dbReference type="SAM" id="SignalP"/>
    </source>
</evidence>
<name>A0A7K9GMI6_LOXLE</name>
<dbReference type="SMART" id="SM00147">
    <property type="entry name" value="RasGEF"/>
    <property type="match status" value="1"/>
</dbReference>
<dbReference type="SUPFAM" id="SSF48366">
    <property type="entry name" value="Ras GEF"/>
    <property type="match status" value="1"/>
</dbReference>
<dbReference type="Gene3D" id="3.10.20.90">
    <property type="entry name" value="Phosphatidylinositol 3-kinase Catalytic Subunit, Chain A, domain 1"/>
    <property type="match status" value="1"/>
</dbReference>
<dbReference type="EMBL" id="VWZM01009383">
    <property type="protein sequence ID" value="NXH02697.1"/>
    <property type="molecule type" value="Genomic_DNA"/>
</dbReference>
<feature type="non-terminal residue" evidence="6">
    <location>
        <position position="389"/>
    </location>
</feature>
<evidence type="ECO:0000256" key="1">
    <source>
        <dbReference type="ARBA" id="ARBA00022658"/>
    </source>
</evidence>
<dbReference type="AlphaFoldDB" id="A0A7K9GMI6"/>
<proteinExistence type="predicted"/>
<keyword evidence="7" id="KW-1185">Reference proteome</keyword>
<feature type="region of interest" description="Disordered" evidence="3">
    <location>
        <begin position="194"/>
        <end position="220"/>
    </location>
</feature>
<comment type="caution">
    <text evidence="6">The sequence shown here is derived from an EMBL/GenBank/DDBJ whole genome shotgun (WGS) entry which is preliminary data.</text>
</comment>
<keyword evidence="1 2" id="KW-0344">Guanine-nucleotide releasing factor</keyword>
<dbReference type="InterPro" id="IPR001895">
    <property type="entry name" value="RASGEF_cat_dom"/>
</dbReference>
<reference evidence="6 7" key="1">
    <citation type="submission" date="2019-09" db="EMBL/GenBank/DDBJ databases">
        <title>Bird 10,000 Genomes (B10K) Project - Family phase.</title>
        <authorList>
            <person name="Zhang G."/>
        </authorList>
    </citation>
    <scope>NUCLEOTIDE SEQUENCE [LARGE SCALE GENOMIC DNA]</scope>
    <source>
        <strain evidence="6">B10K-DU-001-19</strain>
        <tissue evidence="6">Muscle</tissue>
    </source>
</reference>
<dbReference type="InterPro" id="IPR008937">
    <property type="entry name" value="Ras-like_GEF"/>
</dbReference>
<evidence type="ECO:0000313" key="6">
    <source>
        <dbReference type="EMBL" id="NXH02697.1"/>
    </source>
</evidence>
<dbReference type="InterPro" id="IPR029071">
    <property type="entry name" value="Ubiquitin-like_domsf"/>
</dbReference>
<feature type="non-terminal residue" evidence="6">
    <location>
        <position position="1"/>
    </location>
</feature>
<keyword evidence="4" id="KW-0732">Signal</keyword>
<dbReference type="SUPFAM" id="SSF54236">
    <property type="entry name" value="Ubiquitin-like"/>
    <property type="match status" value="1"/>
</dbReference>
<dbReference type="GO" id="GO:0005085">
    <property type="term" value="F:guanyl-nucleotide exchange factor activity"/>
    <property type="evidence" value="ECO:0007669"/>
    <property type="project" value="UniProtKB-KW"/>
</dbReference>
<dbReference type="Proteomes" id="UP000573793">
    <property type="component" value="Unassembled WGS sequence"/>
</dbReference>
<evidence type="ECO:0000256" key="2">
    <source>
        <dbReference type="PROSITE-ProRule" id="PRU00168"/>
    </source>
</evidence>
<dbReference type="PANTHER" id="PTHR23113">
    <property type="entry name" value="GUANINE NUCLEOTIDE EXCHANGE FACTOR"/>
    <property type="match status" value="1"/>
</dbReference>
<dbReference type="Gene3D" id="1.10.840.10">
    <property type="entry name" value="Ras guanine-nucleotide exchange factors catalytic domain"/>
    <property type="match status" value="1"/>
</dbReference>
<dbReference type="InterPro" id="IPR023578">
    <property type="entry name" value="Ras_GEF_dom_sf"/>
</dbReference>
<dbReference type="GO" id="GO:0007265">
    <property type="term" value="P:Ras protein signal transduction"/>
    <property type="evidence" value="ECO:0007669"/>
    <property type="project" value="TreeGrafter"/>
</dbReference>